<evidence type="ECO:0000256" key="9">
    <source>
        <dbReference type="ARBA" id="ARBA00023012"/>
    </source>
</evidence>
<evidence type="ECO:0000256" key="10">
    <source>
        <dbReference type="SAM" id="MobiDB-lite"/>
    </source>
</evidence>
<dbReference type="SMART" id="SM00387">
    <property type="entry name" value="HATPase_c"/>
    <property type="match status" value="1"/>
</dbReference>
<organism evidence="13 14">
    <name type="scientific">Rhodobacter lacus</name>
    <dbReference type="NCBI Taxonomy" id="1641972"/>
    <lineage>
        <taxon>Bacteria</taxon>
        <taxon>Pseudomonadati</taxon>
        <taxon>Pseudomonadota</taxon>
        <taxon>Alphaproteobacteria</taxon>
        <taxon>Rhodobacterales</taxon>
        <taxon>Rhodobacter group</taxon>
        <taxon>Rhodobacter</taxon>
    </lineage>
</organism>
<comment type="caution">
    <text evidence="13">The sequence shown here is derived from an EMBL/GenBank/DDBJ whole genome shotgun (WGS) entry which is preliminary data.</text>
</comment>
<evidence type="ECO:0000256" key="5">
    <source>
        <dbReference type="ARBA" id="ARBA00022679"/>
    </source>
</evidence>
<keyword evidence="9" id="KW-0902">Two-component regulatory system</keyword>
<feature type="domain" description="HAMP" evidence="12">
    <location>
        <begin position="318"/>
        <end position="371"/>
    </location>
</feature>
<keyword evidence="6" id="KW-0547">Nucleotide-binding</keyword>
<feature type="region of interest" description="Disordered" evidence="10">
    <location>
        <begin position="1"/>
        <end position="25"/>
    </location>
</feature>
<reference evidence="14" key="1">
    <citation type="journal article" date="2019" name="Int. J. Syst. Evol. Microbiol.">
        <title>The Global Catalogue of Microorganisms (GCM) 10K type strain sequencing project: providing services to taxonomists for standard genome sequencing and annotation.</title>
        <authorList>
            <consortium name="The Broad Institute Genomics Platform"/>
            <consortium name="The Broad Institute Genome Sequencing Center for Infectious Disease"/>
            <person name="Wu L."/>
            <person name="Ma J."/>
        </authorList>
    </citation>
    <scope>NUCLEOTIDE SEQUENCE [LARGE SCALE GENOMIC DNA]</scope>
    <source>
        <strain evidence="14">CCUG 55131</strain>
    </source>
</reference>
<dbReference type="EMBL" id="JBHUIX010000011">
    <property type="protein sequence ID" value="MFD2174362.1"/>
    <property type="molecule type" value="Genomic_DNA"/>
</dbReference>
<dbReference type="RefSeq" id="WP_377389778.1">
    <property type="nucleotide sequence ID" value="NZ_JBHUIX010000011.1"/>
</dbReference>
<dbReference type="Gene3D" id="3.30.565.10">
    <property type="entry name" value="Histidine kinase-like ATPase, C-terminal domain"/>
    <property type="match status" value="1"/>
</dbReference>
<comment type="catalytic activity">
    <reaction evidence="1">
        <text>ATP + protein L-histidine = ADP + protein N-phospho-L-histidine.</text>
        <dbReference type="EC" id="2.7.13.3"/>
    </reaction>
</comment>
<keyword evidence="7" id="KW-0418">Kinase</keyword>
<dbReference type="Pfam" id="PF02518">
    <property type="entry name" value="HATPase_c"/>
    <property type="match status" value="1"/>
</dbReference>
<sequence length="647" mass="70138">MSDTETDTPAARHEHAPAPGRPRWRGWRSSSLRAALLTDLTLTGLLSTVSLAVLLSVIVHATIGALESAEVARSIERVQAVLASERSGTEAHARDWGIWDETYDYLRDFDPAFEERNLDDDSLRNAEISCAAFLRFDGHGEHALCYDFADEETGISEAEEGESVDTALTAAFLARLQEPGVFEVARRLPSSTELWAFNGELYSLAFAQVHRSDGGGDSTGFLAFAHLITPEHITEALQMQAHFVFDTMSDHRHENKKSDWLLVSAPVMDGAGQTVAMVHFDMPRSLFRAGEQLRNLLIASLITLMAAILTLLGRRLSTHVIWPIRALQGHVASNRAAGVLSAFPGPPRRDEIGALTTEFNAMAREIEELRTAHAAQSFALGREQSAIGSLHNLRNSLSPVKVIFSTLGSRLEAGLPPQAARALDELADPQTAPERRQRLADFLRLAHEEEAQARAELSRMVADGARNLDEALEMIRATRDPKPANHGERCDLGPLLTHAATAARFADGSQVAVTVECPDGVMVRGNRVLLGQVFENLVVNATEAIAATGRGTGRIAIIVTPEPEAGRCLVQFHDDGDGFSAETGARLFERGFSTRTHKRGGLGLHWCANTLNAMDGRLELTSPGLGQGAQARVTLPILAVGALRGAR</sequence>
<proteinExistence type="predicted"/>
<keyword evidence="4" id="KW-0597">Phosphoprotein</keyword>
<dbReference type="SUPFAM" id="SSF55874">
    <property type="entry name" value="ATPase domain of HSP90 chaperone/DNA topoisomerase II/histidine kinase"/>
    <property type="match status" value="1"/>
</dbReference>
<gene>
    <name evidence="13" type="ORF">ACFSM0_09700</name>
</gene>
<keyword evidence="14" id="KW-1185">Reference proteome</keyword>
<evidence type="ECO:0000256" key="6">
    <source>
        <dbReference type="ARBA" id="ARBA00022741"/>
    </source>
</evidence>
<evidence type="ECO:0000256" key="2">
    <source>
        <dbReference type="ARBA" id="ARBA00004370"/>
    </source>
</evidence>
<evidence type="ECO:0000259" key="11">
    <source>
        <dbReference type="PROSITE" id="PS50109"/>
    </source>
</evidence>
<evidence type="ECO:0000256" key="8">
    <source>
        <dbReference type="ARBA" id="ARBA00022840"/>
    </source>
</evidence>
<evidence type="ECO:0000256" key="3">
    <source>
        <dbReference type="ARBA" id="ARBA00012438"/>
    </source>
</evidence>
<name>A0ABW5A7Q8_9RHOB</name>
<dbReference type="InterPro" id="IPR003660">
    <property type="entry name" value="HAMP_dom"/>
</dbReference>
<keyword evidence="8" id="KW-0067">ATP-binding</keyword>
<dbReference type="PROSITE" id="PS50109">
    <property type="entry name" value="HIS_KIN"/>
    <property type="match status" value="1"/>
</dbReference>
<dbReference type="CDD" id="cd00075">
    <property type="entry name" value="HATPase"/>
    <property type="match status" value="1"/>
</dbReference>
<dbReference type="Pfam" id="PF05228">
    <property type="entry name" value="CHASE4"/>
    <property type="match status" value="1"/>
</dbReference>
<dbReference type="PANTHER" id="PTHR44936">
    <property type="entry name" value="SENSOR PROTEIN CREC"/>
    <property type="match status" value="1"/>
</dbReference>
<comment type="subcellular location">
    <subcellularLocation>
        <location evidence="2">Membrane</location>
    </subcellularLocation>
</comment>
<accession>A0ABW5A7Q8</accession>
<dbReference type="EC" id="2.7.13.3" evidence="3"/>
<evidence type="ECO:0000259" key="12">
    <source>
        <dbReference type="PROSITE" id="PS50885"/>
    </source>
</evidence>
<evidence type="ECO:0000313" key="14">
    <source>
        <dbReference type="Proteomes" id="UP001597413"/>
    </source>
</evidence>
<dbReference type="InterPro" id="IPR005467">
    <property type="entry name" value="His_kinase_dom"/>
</dbReference>
<protein>
    <recommendedName>
        <fullName evidence="3">histidine kinase</fullName>
        <ecNumber evidence="3">2.7.13.3</ecNumber>
    </recommendedName>
</protein>
<dbReference type="Proteomes" id="UP001597413">
    <property type="component" value="Unassembled WGS sequence"/>
</dbReference>
<dbReference type="InterPro" id="IPR003594">
    <property type="entry name" value="HATPase_dom"/>
</dbReference>
<dbReference type="InterPro" id="IPR050980">
    <property type="entry name" value="2C_sensor_his_kinase"/>
</dbReference>
<evidence type="ECO:0000256" key="4">
    <source>
        <dbReference type="ARBA" id="ARBA00022553"/>
    </source>
</evidence>
<keyword evidence="5" id="KW-0808">Transferase</keyword>
<feature type="domain" description="Histidine kinase" evidence="11">
    <location>
        <begin position="421"/>
        <end position="639"/>
    </location>
</feature>
<dbReference type="PROSITE" id="PS50885">
    <property type="entry name" value="HAMP"/>
    <property type="match status" value="1"/>
</dbReference>
<dbReference type="Gene3D" id="6.10.340.10">
    <property type="match status" value="1"/>
</dbReference>
<dbReference type="CDD" id="cd06225">
    <property type="entry name" value="HAMP"/>
    <property type="match status" value="1"/>
</dbReference>
<dbReference type="InterPro" id="IPR007892">
    <property type="entry name" value="CHASE4"/>
</dbReference>
<evidence type="ECO:0000313" key="13">
    <source>
        <dbReference type="EMBL" id="MFD2174362.1"/>
    </source>
</evidence>
<dbReference type="InterPro" id="IPR036890">
    <property type="entry name" value="HATPase_C_sf"/>
</dbReference>
<evidence type="ECO:0000256" key="7">
    <source>
        <dbReference type="ARBA" id="ARBA00022777"/>
    </source>
</evidence>
<evidence type="ECO:0000256" key="1">
    <source>
        <dbReference type="ARBA" id="ARBA00000085"/>
    </source>
</evidence>
<dbReference type="PANTHER" id="PTHR44936:SF9">
    <property type="entry name" value="SENSOR PROTEIN CREC"/>
    <property type="match status" value="1"/>
</dbReference>